<evidence type="ECO:0000256" key="5">
    <source>
        <dbReference type="ARBA" id="ARBA00022946"/>
    </source>
</evidence>
<dbReference type="InterPro" id="IPR004113">
    <property type="entry name" value="FAD-bd_oxidored_4_C"/>
</dbReference>
<dbReference type="Gene3D" id="3.30.70.2740">
    <property type="match status" value="1"/>
</dbReference>
<dbReference type="InterPro" id="IPR016169">
    <property type="entry name" value="FAD-bd_PCMH_sub2"/>
</dbReference>
<dbReference type="PROSITE" id="PS51387">
    <property type="entry name" value="FAD_PCMH"/>
    <property type="match status" value="1"/>
</dbReference>
<dbReference type="GO" id="GO:0051536">
    <property type="term" value="F:iron-sulfur cluster binding"/>
    <property type="evidence" value="ECO:0007669"/>
    <property type="project" value="InterPro"/>
</dbReference>
<dbReference type="InterPro" id="IPR017896">
    <property type="entry name" value="4Fe4S_Fe-S-bd"/>
</dbReference>
<feature type="domain" description="4Fe-4S ferredoxin-type" evidence="8">
    <location>
        <begin position="531"/>
        <end position="562"/>
    </location>
</feature>
<feature type="domain" description="FAD-binding PCMH-type" evidence="9">
    <location>
        <begin position="39"/>
        <end position="267"/>
    </location>
</feature>
<dbReference type="InterPro" id="IPR009051">
    <property type="entry name" value="Helical_ferredxn"/>
</dbReference>
<dbReference type="Pfam" id="PF02754">
    <property type="entry name" value="CCG"/>
    <property type="match status" value="1"/>
</dbReference>
<accession>A0A2V3PSG3</accession>
<evidence type="ECO:0000256" key="2">
    <source>
        <dbReference type="ARBA" id="ARBA00008000"/>
    </source>
</evidence>
<dbReference type="SUPFAM" id="SSF55103">
    <property type="entry name" value="FAD-linked oxidases, C-terminal domain"/>
    <property type="match status" value="1"/>
</dbReference>
<gene>
    <name evidence="10" type="ORF">CLV62_10753</name>
</gene>
<keyword evidence="4" id="KW-0274">FAD</keyword>
<dbReference type="InterPro" id="IPR004017">
    <property type="entry name" value="Cys_rich_dom"/>
</dbReference>
<name>A0A2V3PSG3_9BACT</name>
<evidence type="ECO:0000256" key="6">
    <source>
        <dbReference type="ARBA" id="ARBA00023002"/>
    </source>
</evidence>
<evidence type="ECO:0000256" key="4">
    <source>
        <dbReference type="ARBA" id="ARBA00022827"/>
    </source>
</evidence>
<dbReference type="EC" id="1.1.2.4" evidence="7"/>
<dbReference type="InterPro" id="IPR016166">
    <property type="entry name" value="FAD-bd_PCMH"/>
</dbReference>
<dbReference type="Gene3D" id="1.10.1060.10">
    <property type="entry name" value="Alpha-helical ferredoxin"/>
    <property type="match status" value="1"/>
</dbReference>
<dbReference type="PANTHER" id="PTHR11748:SF111">
    <property type="entry name" value="D-LACTATE DEHYDROGENASE, MITOCHONDRIAL-RELATED"/>
    <property type="match status" value="1"/>
</dbReference>
<evidence type="ECO:0000259" key="8">
    <source>
        <dbReference type="PROSITE" id="PS51379"/>
    </source>
</evidence>
<dbReference type="InterPro" id="IPR016167">
    <property type="entry name" value="FAD-bd_PCMH_sub1"/>
</dbReference>
<evidence type="ECO:0000313" key="10">
    <source>
        <dbReference type="EMBL" id="PXV65461.1"/>
    </source>
</evidence>
<dbReference type="PROSITE" id="PS51379">
    <property type="entry name" value="4FE4S_FER_2"/>
    <property type="match status" value="1"/>
</dbReference>
<dbReference type="SUPFAM" id="SSF46548">
    <property type="entry name" value="alpha-helical ferredoxin"/>
    <property type="match status" value="1"/>
</dbReference>
<evidence type="ECO:0000256" key="7">
    <source>
        <dbReference type="ARBA" id="ARBA00038897"/>
    </source>
</evidence>
<protein>
    <recommendedName>
        <fullName evidence="7">D-lactate dehydrogenase (cytochrome)</fullName>
        <ecNumber evidence="7">1.1.2.4</ecNumber>
    </recommendedName>
</protein>
<dbReference type="GO" id="GO:1903457">
    <property type="term" value="P:lactate catabolic process"/>
    <property type="evidence" value="ECO:0007669"/>
    <property type="project" value="TreeGrafter"/>
</dbReference>
<reference evidence="10 11" key="1">
    <citation type="submission" date="2018-03" db="EMBL/GenBank/DDBJ databases">
        <title>Genomic Encyclopedia of Archaeal and Bacterial Type Strains, Phase II (KMG-II): from individual species to whole genera.</title>
        <authorList>
            <person name="Goeker M."/>
        </authorList>
    </citation>
    <scope>NUCLEOTIDE SEQUENCE [LARGE SCALE GENOMIC DNA]</scope>
    <source>
        <strain evidence="10 11">DSM 100214</strain>
    </source>
</reference>
<dbReference type="Gene3D" id="1.10.45.10">
    <property type="entry name" value="Vanillyl-alcohol Oxidase, Chain A, domain 4"/>
    <property type="match status" value="1"/>
</dbReference>
<evidence type="ECO:0000256" key="1">
    <source>
        <dbReference type="ARBA" id="ARBA00001974"/>
    </source>
</evidence>
<comment type="caution">
    <text evidence="10">The sequence shown here is derived from an EMBL/GenBank/DDBJ whole genome shotgun (WGS) entry which is preliminary data.</text>
</comment>
<dbReference type="GO" id="GO:0071949">
    <property type="term" value="F:FAD binding"/>
    <property type="evidence" value="ECO:0007669"/>
    <property type="project" value="InterPro"/>
</dbReference>
<evidence type="ECO:0000256" key="3">
    <source>
        <dbReference type="ARBA" id="ARBA00022630"/>
    </source>
</evidence>
<dbReference type="InterPro" id="IPR016171">
    <property type="entry name" value="Vanillyl_alc_oxidase_C-sub2"/>
</dbReference>
<dbReference type="AlphaFoldDB" id="A0A2V3PSG3"/>
<dbReference type="Pfam" id="PF01565">
    <property type="entry name" value="FAD_binding_4"/>
    <property type="match status" value="1"/>
</dbReference>
<dbReference type="InterPro" id="IPR006094">
    <property type="entry name" value="Oxid_FAD_bind_N"/>
</dbReference>
<sequence>MLPPNYELLIGELSKKIDPKRLITNPLQLLAYGTDASFYRLIPKLVVQVHSEEEAVEVIRQTGRLNIPVTYRAAGTSLSGQAITDSVLMVATHHWKKYSILDDGLKIRLQPGITGSRANVFLVPYGRKIGPDPASINAAMIGGIASNNASGMCCGTSQNSYKTIADIRIVLYDGTILDTADNDSKQAFVQKHPEIIREIEKLRDDIKADSVLDERIRRKFKIKNTTGYSINALVDFEDPFEIIKHLMIGAEGTLAFISDLTYHTVVDEKYKACTLMIFDTIEKACEATPLLKESPVSAVELLDRDSIRSVENDPDAPAYFKELPETTCVLLVEIQANTKEEMDQKEAAIRKAVASIPTYQPYVFTSDPKEYNFNWKARKGLLSSVGGLRKTGTTCLIEDVAFPVPRLAEACLAIKDLFKRLEYTDAVLFGHALEGNLHLVFSQDFSTPVEVERYAKLMDDLSDIVVNQFDGSLKAEHGTGRNMAPFVEKEWGEAAYKIMLRIKNIFDPKKLINPGVIINENPKIHLENLKPLPEAHELVDKCMECGFCEPNCVSEGLTLSPRQRIVIAREISRLRAAGEDPDRLKKMLHDAQYFSNETCATDGLCALACPVKIDTGKFIKDLRHREASETAIDLAEYIGDHMPGITNIGRSGLNIVGFFQTVLGDTLMGGIADSMRFLTCNSVPKWNKYMPKGARKIKHTIANPGQENKVVYFPSCINRTMGKSKDYKKEDVELTRKTEELLQRAGFTIIYPEALNALCCGMAFISKGLKEEGARKSQELEDALYKASEGGKYPVLFDMSPCFYTFHEAYTNKDIKIYDPIEFMLDFVMPKLPVKNPREVVSVFPVCSVKKIGMEQNLYKLAKMCSHKVAMVESNCCGFAGDRGFTYPELNKHGQRHLAEQIPAGCKDGFSTSRTCEIGMTEHSDVNFKSIFYLIDEVTR</sequence>
<dbReference type="PANTHER" id="PTHR11748">
    <property type="entry name" value="D-LACTATE DEHYDROGENASE"/>
    <property type="match status" value="1"/>
</dbReference>
<dbReference type="SUPFAM" id="SSF56176">
    <property type="entry name" value="FAD-binding/transporter-associated domain-like"/>
    <property type="match status" value="1"/>
</dbReference>
<comment type="cofactor">
    <cofactor evidence="1">
        <name>FAD</name>
        <dbReference type="ChEBI" id="CHEBI:57692"/>
    </cofactor>
</comment>
<comment type="similarity">
    <text evidence="2">Belongs to the FAD-binding oxidoreductase/transferase type 4 family.</text>
</comment>
<dbReference type="InterPro" id="IPR016164">
    <property type="entry name" value="FAD-linked_Oxase-like_C"/>
</dbReference>
<keyword evidence="5" id="KW-0809">Transit peptide</keyword>
<organism evidence="10 11">
    <name type="scientific">Dysgonomonas alginatilytica</name>
    <dbReference type="NCBI Taxonomy" id="1605892"/>
    <lineage>
        <taxon>Bacteria</taxon>
        <taxon>Pseudomonadati</taxon>
        <taxon>Bacteroidota</taxon>
        <taxon>Bacteroidia</taxon>
        <taxon>Bacteroidales</taxon>
        <taxon>Dysgonomonadaceae</taxon>
        <taxon>Dysgonomonas</taxon>
    </lineage>
</organism>
<dbReference type="Gene3D" id="3.30.43.10">
    <property type="entry name" value="Uridine Diphospho-n-acetylenolpyruvylglucosamine Reductase, domain 2"/>
    <property type="match status" value="1"/>
</dbReference>
<evidence type="ECO:0000313" key="11">
    <source>
        <dbReference type="Proteomes" id="UP000247973"/>
    </source>
</evidence>
<dbReference type="Proteomes" id="UP000247973">
    <property type="component" value="Unassembled WGS sequence"/>
</dbReference>
<dbReference type="GO" id="GO:0008720">
    <property type="term" value="F:D-lactate dehydrogenase (NAD+) activity"/>
    <property type="evidence" value="ECO:0007669"/>
    <property type="project" value="TreeGrafter"/>
</dbReference>
<evidence type="ECO:0000259" key="9">
    <source>
        <dbReference type="PROSITE" id="PS51387"/>
    </source>
</evidence>
<keyword evidence="6" id="KW-0560">Oxidoreductase</keyword>
<dbReference type="GO" id="GO:0004458">
    <property type="term" value="F:D-lactate dehydrogenase (cytochrome) activity"/>
    <property type="evidence" value="ECO:0007669"/>
    <property type="project" value="UniProtKB-EC"/>
</dbReference>
<keyword evidence="11" id="KW-1185">Reference proteome</keyword>
<keyword evidence="3" id="KW-0285">Flavoprotein</keyword>
<proteinExistence type="inferred from homology"/>
<dbReference type="RefSeq" id="WP_110310190.1">
    <property type="nucleotide sequence ID" value="NZ_QICL01000007.1"/>
</dbReference>
<dbReference type="EMBL" id="QICL01000007">
    <property type="protein sequence ID" value="PXV65461.1"/>
    <property type="molecule type" value="Genomic_DNA"/>
</dbReference>
<dbReference type="Pfam" id="PF02913">
    <property type="entry name" value="FAD-oxidase_C"/>
    <property type="match status" value="1"/>
</dbReference>
<dbReference type="InterPro" id="IPR036318">
    <property type="entry name" value="FAD-bd_PCMH-like_sf"/>
</dbReference>
<dbReference type="OrthoDB" id="9767256at2"/>
<dbReference type="Pfam" id="PF13183">
    <property type="entry name" value="Fer4_8"/>
    <property type="match status" value="1"/>
</dbReference>
<dbReference type="Gene3D" id="3.30.465.10">
    <property type="match status" value="1"/>
</dbReference>